<dbReference type="RefSeq" id="WP_015232044.1">
    <property type="nucleotide sequence ID" value="NC_019791.1"/>
</dbReference>
<evidence type="ECO:0000256" key="10">
    <source>
        <dbReference type="ARBA" id="ARBA00022840"/>
    </source>
</evidence>
<evidence type="ECO:0000256" key="5">
    <source>
        <dbReference type="ARBA" id="ARBA00019926"/>
    </source>
</evidence>
<gene>
    <name evidence="12" type="primary">adkA</name>
    <name evidence="13" type="ordered locus">Calag_0372</name>
</gene>
<dbReference type="FunCoup" id="L0A8J4">
    <property type="interactions" value="58"/>
</dbReference>
<protein>
    <recommendedName>
        <fullName evidence="5 12">Adenylate kinase</fullName>
        <shortName evidence="12">AK</shortName>
        <ecNumber evidence="4 12">2.7.4.3</ecNumber>
    </recommendedName>
    <alternativeName>
        <fullName evidence="11 12">ATP-AMP transphosphorylase</fullName>
    </alternativeName>
</protein>
<comment type="similarity">
    <text evidence="3 12">Belongs to the archaeal adenylate kinase family.</text>
</comment>
<evidence type="ECO:0000256" key="12">
    <source>
        <dbReference type="HAMAP-Rule" id="MF_00234"/>
    </source>
</evidence>
<evidence type="ECO:0000256" key="8">
    <source>
        <dbReference type="ARBA" id="ARBA00022741"/>
    </source>
</evidence>
<accession>L0A8J4</accession>
<keyword evidence="9 12" id="KW-0418">Kinase</keyword>
<name>L0A8J4_CALLD</name>
<evidence type="ECO:0000256" key="2">
    <source>
        <dbReference type="ARBA" id="ARBA00004496"/>
    </source>
</evidence>
<dbReference type="KEGG" id="clg:Calag_0372"/>
<dbReference type="InParanoid" id="L0A8J4"/>
<evidence type="ECO:0000313" key="14">
    <source>
        <dbReference type="Proteomes" id="UP000010469"/>
    </source>
</evidence>
<dbReference type="Gene3D" id="3.40.50.300">
    <property type="entry name" value="P-loop containing nucleotide triphosphate hydrolases"/>
    <property type="match status" value="1"/>
</dbReference>
<dbReference type="GO" id="GO:0004017">
    <property type="term" value="F:AMP kinase activity"/>
    <property type="evidence" value="ECO:0007669"/>
    <property type="project" value="UniProtKB-UniRule"/>
</dbReference>
<dbReference type="Proteomes" id="UP000010469">
    <property type="component" value="Chromosome"/>
</dbReference>
<keyword evidence="7 12" id="KW-0808">Transferase</keyword>
<reference evidence="14" key="1">
    <citation type="submission" date="2012-03" db="EMBL/GenBank/DDBJ databases">
        <title>Complete genome of Caldisphaera lagunensis DSM 15908.</title>
        <authorList>
            <person name="Lucas S."/>
            <person name="Copeland A."/>
            <person name="Lapidus A."/>
            <person name="Glavina del Rio T."/>
            <person name="Dalin E."/>
            <person name="Tice H."/>
            <person name="Bruce D."/>
            <person name="Goodwin L."/>
            <person name="Pitluck S."/>
            <person name="Peters L."/>
            <person name="Mikhailova N."/>
            <person name="Teshima H."/>
            <person name="Kyrpides N."/>
            <person name="Mavromatis K."/>
            <person name="Ivanova N."/>
            <person name="Brettin T."/>
            <person name="Detter J.C."/>
            <person name="Han C."/>
            <person name="Larimer F."/>
            <person name="Land M."/>
            <person name="Hauser L."/>
            <person name="Markowitz V."/>
            <person name="Cheng J.-F."/>
            <person name="Hugenholtz P."/>
            <person name="Woyke T."/>
            <person name="Wu D."/>
            <person name="Spring S."/>
            <person name="Schroeder M."/>
            <person name="Brambilla E."/>
            <person name="Klenk H.-P."/>
            <person name="Eisen J.A."/>
        </authorList>
    </citation>
    <scope>NUCLEOTIDE SEQUENCE [LARGE SCALE GENOMIC DNA]</scope>
    <source>
        <strain evidence="14">DSM 15908 / JCM 11604 / IC-154</strain>
    </source>
</reference>
<keyword evidence="8 12" id="KW-0547">Nucleotide-binding</keyword>
<keyword evidence="10 12" id="KW-0067">ATP-binding</keyword>
<dbReference type="EMBL" id="CP003378">
    <property type="protein sequence ID" value="AFZ70146.1"/>
    <property type="molecule type" value="Genomic_DNA"/>
</dbReference>
<evidence type="ECO:0000256" key="9">
    <source>
        <dbReference type="ARBA" id="ARBA00022777"/>
    </source>
</evidence>
<evidence type="ECO:0000256" key="4">
    <source>
        <dbReference type="ARBA" id="ARBA00012955"/>
    </source>
</evidence>
<keyword evidence="6 12" id="KW-0963">Cytoplasm</keyword>
<dbReference type="HAMAP" id="MF_00234">
    <property type="entry name" value="Adenylate_kinase_AdkA"/>
    <property type="match status" value="1"/>
</dbReference>
<evidence type="ECO:0000256" key="11">
    <source>
        <dbReference type="ARBA" id="ARBA00033336"/>
    </source>
</evidence>
<evidence type="ECO:0000256" key="1">
    <source>
        <dbReference type="ARBA" id="ARBA00000582"/>
    </source>
</evidence>
<dbReference type="NCBIfam" id="NF003122">
    <property type="entry name" value="PRK04040.1"/>
    <property type="match status" value="1"/>
</dbReference>
<evidence type="ECO:0000256" key="6">
    <source>
        <dbReference type="ARBA" id="ARBA00022490"/>
    </source>
</evidence>
<evidence type="ECO:0000256" key="7">
    <source>
        <dbReference type="ARBA" id="ARBA00022679"/>
    </source>
</evidence>
<organism evidence="13 14">
    <name type="scientific">Caldisphaera lagunensis (strain DSM 15908 / JCM 11604 / ANMR 0165 / IC-154)</name>
    <dbReference type="NCBI Taxonomy" id="1056495"/>
    <lineage>
        <taxon>Archaea</taxon>
        <taxon>Thermoproteota</taxon>
        <taxon>Thermoprotei</taxon>
        <taxon>Acidilobales</taxon>
        <taxon>Caldisphaeraceae</taxon>
        <taxon>Caldisphaera</taxon>
    </lineage>
</organism>
<dbReference type="InterPro" id="IPR027417">
    <property type="entry name" value="P-loop_NTPase"/>
</dbReference>
<dbReference type="GeneID" id="14211632"/>
<proteinExistence type="inferred from homology"/>
<dbReference type="GO" id="GO:0005737">
    <property type="term" value="C:cytoplasm"/>
    <property type="evidence" value="ECO:0007669"/>
    <property type="project" value="UniProtKB-SubCell"/>
</dbReference>
<dbReference type="STRING" id="1056495.Calag_0372"/>
<dbReference type="HOGENOM" id="CLU_119371_0_0_2"/>
<feature type="binding site" evidence="12">
    <location>
        <begin position="15"/>
        <end position="23"/>
    </location>
    <ligand>
        <name>ATP</name>
        <dbReference type="ChEBI" id="CHEBI:30616"/>
    </ligand>
</feature>
<evidence type="ECO:0000256" key="3">
    <source>
        <dbReference type="ARBA" id="ARBA00007088"/>
    </source>
</evidence>
<dbReference type="eggNOG" id="arCOG01039">
    <property type="taxonomic scope" value="Archaea"/>
</dbReference>
<comment type="catalytic activity">
    <reaction evidence="1 12">
        <text>AMP + ATP = 2 ADP</text>
        <dbReference type="Rhea" id="RHEA:12973"/>
        <dbReference type="ChEBI" id="CHEBI:30616"/>
        <dbReference type="ChEBI" id="CHEBI:456215"/>
        <dbReference type="ChEBI" id="CHEBI:456216"/>
        <dbReference type="EC" id="2.7.4.3"/>
    </reaction>
</comment>
<dbReference type="GO" id="GO:0005524">
    <property type="term" value="F:ATP binding"/>
    <property type="evidence" value="ECO:0007669"/>
    <property type="project" value="UniProtKB-UniRule"/>
</dbReference>
<comment type="subcellular location">
    <subcellularLocation>
        <location evidence="2 12">Cytoplasm</location>
    </subcellularLocation>
</comment>
<dbReference type="Pfam" id="PF13207">
    <property type="entry name" value="AAA_17"/>
    <property type="match status" value="1"/>
</dbReference>
<evidence type="ECO:0000313" key="13">
    <source>
        <dbReference type="EMBL" id="AFZ70146.1"/>
    </source>
</evidence>
<keyword evidence="14" id="KW-1185">Reference proteome</keyword>
<dbReference type="EC" id="2.7.4.3" evidence="4 12"/>
<dbReference type="InterPro" id="IPR023477">
    <property type="entry name" value="Adenylate_kinase_AdkA"/>
</dbReference>
<sequence length="205" mass="23128">MSQLRNKFKVIIVTGVPGVGKTTVLSVLQEKAKASNIKLKVLNFGTFMLETALKEKLVNNRDELRHLTLRKQLDLQQLAAKRIIEETLKDLDENGYLIIDTHAIVKTSSGYLPGLPKHVLDELKPDMITVIEADAKEIFNRQVKDSSRNRSDFGTEKDIEKLMEYARMASFSSAVHYASTVAIITNKENKANEAAEELLQFIQKL</sequence>
<dbReference type="SUPFAM" id="SSF52540">
    <property type="entry name" value="P-loop containing nucleoside triphosphate hydrolases"/>
    <property type="match status" value="1"/>
</dbReference>
<dbReference type="AlphaFoldDB" id="L0A8J4"/>